<dbReference type="GO" id="GO:0008061">
    <property type="term" value="F:chitin binding"/>
    <property type="evidence" value="ECO:0007669"/>
    <property type="project" value="InterPro"/>
</dbReference>
<dbReference type="OrthoDB" id="76388at2759"/>
<dbReference type="InterPro" id="IPR017853">
    <property type="entry name" value="GH"/>
</dbReference>
<sequence length="442" mass="48255">MWSNLVVKLILLTGLINSIYCQSPPRVVCYYDSRSSLKEGIGKVLPSDILPAISMCTHLVYGYAGIKAEDFKVAPLISNEELDPNNGLYRQITSIKTQYPNLKVLLSVGGDADGNSPDKYLALLESSTARIAFTNSVNVILKQFNFDGLDLAFQFPKMKPKKVRSTIGSIWHGFKQTIGAAGKPVDENSEAHKNQFTSLVVELKNSFRIDNYQLGITVLPNVNATLYLDVPSIKNYVDFVTIAAFDVYTPARNPKEADYVAPTLSVTDRNVEENVDFAATYLIANGLAGTQIVVGLPTFGRAWKIEKDATITGAPPVAANGPAPEAVQTRTQGLYSYPEICNMLLNDQNVNLKGEHAPLRRVPDPTKRYGTYAFRLPDANGGYGVWVGYEDPESAGNKASFVKGKGLGGVAVFDLSTEDIRGSCTGGQIKFPILQKIKEKLK</sequence>
<keyword evidence="5" id="KW-1015">Disulfide bond</keyword>
<dbReference type="InterPro" id="IPR050314">
    <property type="entry name" value="Glycosyl_Hydrlase_18"/>
</dbReference>
<evidence type="ECO:0000256" key="1">
    <source>
        <dbReference type="ARBA" id="ARBA00004613"/>
    </source>
</evidence>
<dbReference type="EMBL" id="JADBJN010000003">
    <property type="protein sequence ID" value="KAG5672410.1"/>
    <property type="molecule type" value="Genomic_DNA"/>
</dbReference>
<dbReference type="Pfam" id="PF00704">
    <property type="entry name" value="Glyco_hydro_18"/>
    <property type="match status" value="1"/>
</dbReference>
<evidence type="ECO:0000256" key="5">
    <source>
        <dbReference type="ARBA" id="ARBA00023157"/>
    </source>
</evidence>
<comment type="subcellular location">
    <subcellularLocation>
        <location evidence="1">Secreted</location>
    </subcellularLocation>
</comment>
<keyword evidence="10" id="KW-1185">Reference proteome</keyword>
<dbReference type="PANTHER" id="PTHR11177:SF235">
    <property type="entry name" value="CHITINASE-LIKE PROTEIN IDGF1-RELATED"/>
    <property type="match status" value="1"/>
</dbReference>
<evidence type="ECO:0000256" key="2">
    <source>
        <dbReference type="ARBA" id="ARBA00006606"/>
    </source>
</evidence>
<dbReference type="GO" id="GO:0006032">
    <property type="term" value="P:chitin catabolic process"/>
    <property type="evidence" value="ECO:0007669"/>
    <property type="project" value="TreeGrafter"/>
</dbReference>
<dbReference type="Proteomes" id="UP001107558">
    <property type="component" value="Chromosome 3"/>
</dbReference>
<comment type="similarity">
    <text evidence="2">Belongs to the glycosyl hydrolase 18 family. IDGF subfamily.</text>
</comment>
<accession>A0A9J6BRP6</accession>
<name>A0A9J6BRP6_POLVA</name>
<feature type="signal peptide" evidence="7">
    <location>
        <begin position="1"/>
        <end position="21"/>
    </location>
</feature>
<dbReference type="PANTHER" id="PTHR11177">
    <property type="entry name" value="CHITINASE"/>
    <property type="match status" value="1"/>
</dbReference>
<evidence type="ECO:0000313" key="9">
    <source>
        <dbReference type="EMBL" id="KAG5672410.1"/>
    </source>
</evidence>
<reference evidence="9" key="1">
    <citation type="submission" date="2021-03" db="EMBL/GenBank/DDBJ databases">
        <title>Chromosome level genome of the anhydrobiotic midge Polypedilum vanderplanki.</title>
        <authorList>
            <person name="Yoshida Y."/>
            <person name="Kikawada T."/>
            <person name="Gusev O."/>
        </authorList>
    </citation>
    <scope>NUCLEOTIDE SEQUENCE</scope>
    <source>
        <strain evidence="9">NIAS01</strain>
        <tissue evidence="9">Whole body or cell culture</tissue>
    </source>
</reference>
<dbReference type="InterPro" id="IPR001223">
    <property type="entry name" value="Glyco_hydro18_cat"/>
</dbReference>
<dbReference type="PROSITE" id="PS51910">
    <property type="entry name" value="GH18_2"/>
    <property type="match status" value="1"/>
</dbReference>
<gene>
    <name evidence="9" type="ORF">PVAND_002541</name>
</gene>
<evidence type="ECO:0000256" key="4">
    <source>
        <dbReference type="ARBA" id="ARBA00022729"/>
    </source>
</evidence>
<dbReference type="InterPro" id="IPR029070">
    <property type="entry name" value="Chitinase_insertion_sf"/>
</dbReference>
<evidence type="ECO:0000259" key="8">
    <source>
        <dbReference type="PROSITE" id="PS51910"/>
    </source>
</evidence>
<organism evidence="9 10">
    <name type="scientific">Polypedilum vanderplanki</name>
    <name type="common">Sleeping chironomid midge</name>
    <dbReference type="NCBI Taxonomy" id="319348"/>
    <lineage>
        <taxon>Eukaryota</taxon>
        <taxon>Metazoa</taxon>
        <taxon>Ecdysozoa</taxon>
        <taxon>Arthropoda</taxon>
        <taxon>Hexapoda</taxon>
        <taxon>Insecta</taxon>
        <taxon>Pterygota</taxon>
        <taxon>Neoptera</taxon>
        <taxon>Endopterygota</taxon>
        <taxon>Diptera</taxon>
        <taxon>Nematocera</taxon>
        <taxon>Chironomoidea</taxon>
        <taxon>Chironomidae</taxon>
        <taxon>Chironominae</taxon>
        <taxon>Polypedilum</taxon>
        <taxon>Polypedilum</taxon>
    </lineage>
</organism>
<comment type="caution">
    <text evidence="9">The sequence shown here is derived from an EMBL/GenBank/DDBJ whole genome shotgun (WGS) entry which is preliminary data.</text>
</comment>
<keyword evidence="6" id="KW-0325">Glycoprotein</keyword>
<evidence type="ECO:0000256" key="3">
    <source>
        <dbReference type="ARBA" id="ARBA00022525"/>
    </source>
</evidence>
<dbReference type="GO" id="GO:0004568">
    <property type="term" value="F:chitinase activity"/>
    <property type="evidence" value="ECO:0007669"/>
    <property type="project" value="TreeGrafter"/>
</dbReference>
<dbReference type="AlphaFoldDB" id="A0A9J6BRP6"/>
<evidence type="ECO:0000256" key="7">
    <source>
        <dbReference type="SAM" id="SignalP"/>
    </source>
</evidence>
<dbReference type="GO" id="GO:0005975">
    <property type="term" value="P:carbohydrate metabolic process"/>
    <property type="evidence" value="ECO:0007669"/>
    <property type="project" value="InterPro"/>
</dbReference>
<evidence type="ECO:0000256" key="6">
    <source>
        <dbReference type="ARBA" id="ARBA00023180"/>
    </source>
</evidence>
<feature type="chain" id="PRO_5039936148" description="GH18 domain-containing protein" evidence="7">
    <location>
        <begin position="22"/>
        <end position="442"/>
    </location>
</feature>
<dbReference type="SMART" id="SM00636">
    <property type="entry name" value="Glyco_18"/>
    <property type="match status" value="1"/>
</dbReference>
<dbReference type="Gene3D" id="3.10.50.10">
    <property type="match status" value="1"/>
</dbReference>
<dbReference type="SUPFAM" id="SSF54556">
    <property type="entry name" value="Chitinase insertion domain"/>
    <property type="match status" value="1"/>
</dbReference>
<dbReference type="SUPFAM" id="SSF51445">
    <property type="entry name" value="(Trans)glycosidases"/>
    <property type="match status" value="1"/>
</dbReference>
<dbReference type="FunFam" id="3.20.20.80:FF:000071">
    <property type="entry name" value="Imaginal disc growth factor"/>
    <property type="match status" value="1"/>
</dbReference>
<evidence type="ECO:0000313" key="10">
    <source>
        <dbReference type="Proteomes" id="UP001107558"/>
    </source>
</evidence>
<dbReference type="GO" id="GO:0005576">
    <property type="term" value="C:extracellular region"/>
    <property type="evidence" value="ECO:0007669"/>
    <property type="project" value="UniProtKB-SubCell"/>
</dbReference>
<keyword evidence="3" id="KW-0964">Secreted</keyword>
<proteinExistence type="inferred from homology"/>
<dbReference type="Gene3D" id="3.20.20.80">
    <property type="entry name" value="Glycosidases"/>
    <property type="match status" value="1"/>
</dbReference>
<keyword evidence="4 7" id="KW-0732">Signal</keyword>
<dbReference type="InterPro" id="IPR011583">
    <property type="entry name" value="Chitinase_II/V-like_cat"/>
</dbReference>
<protein>
    <recommendedName>
        <fullName evidence="8">GH18 domain-containing protein</fullName>
    </recommendedName>
</protein>
<dbReference type="FunFam" id="3.10.50.10:FF:000007">
    <property type="entry name" value="chitinase-like protein Idgf4"/>
    <property type="match status" value="1"/>
</dbReference>
<feature type="domain" description="GH18" evidence="8">
    <location>
        <begin position="25"/>
        <end position="442"/>
    </location>
</feature>